<dbReference type="EMBL" id="SRJD01000006">
    <property type="protein sequence ID" value="TGA98611.1"/>
    <property type="molecule type" value="Genomic_DNA"/>
</dbReference>
<protein>
    <submittedName>
        <fullName evidence="1">Uncharacterized protein</fullName>
    </submittedName>
</protein>
<name>A0A4Z0GQ39_9BACL</name>
<evidence type="ECO:0000313" key="1">
    <source>
        <dbReference type="EMBL" id="TGA98611.1"/>
    </source>
</evidence>
<accession>A0A4Z0GQ39</accession>
<gene>
    <name evidence="1" type="ORF">E4665_07035</name>
</gene>
<sequence>MRRSVLTIDVNFTEYQKIDREKRFLWHSDQRTFPVHQLPTSEKMECLPVVFYCGAINSLRVFHLLRLIPRDEGIELQLA</sequence>
<reference evidence="1 2" key="1">
    <citation type="journal article" date="2015" name="Int. J. Syst. Evol. Microbiol.">
        <title>Sporolactobacillus shoreae sp. nov. and Sporolactobacillus spathodeae sp. nov., two spore-forming lactic acid bacteria isolated from tree barks in Thailand.</title>
        <authorList>
            <person name="Thamacharoensuk T."/>
            <person name="Kitahara M."/>
            <person name="Ohkuma M."/>
            <person name="Thongchul N."/>
            <person name="Tanasupawat S."/>
        </authorList>
    </citation>
    <scope>NUCLEOTIDE SEQUENCE [LARGE SCALE GENOMIC DNA]</scope>
    <source>
        <strain evidence="1 2">BK92</strain>
    </source>
</reference>
<dbReference type="RefSeq" id="WP_135348090.1">
    <property type="nucleotide sequence ID" value="NZ_SRJD01000006.1"/>
</dbReference>
<proteinExistence type="predicted"/>
<dbReference type="AlphaFoldDB" id="A0A4Z0GQ39"/>
<evidence type="ECO:0000313" key="2">
    <source>
        <dbReference type="Proteomes" id="UP000298347"/>
    </source>
</evidence>
<keyword evidence="2" id="KW-1185">Reference proteome</keyword>
<comment type="caution">
    <text evidence="1">The sequence shown here is derived from an EMBL/GenBank/DDBJ whole genome shotgun (WGS) entry which is preliminary data.</text>
</comment>
<organism evidence="1 2">
    <name type="scientific">Sporolactobacillus shoreae</name>
    <dbReference type="NCBI Taxonomy" id="1465501"/>
    <lineage>
        <taxon>Bacteria</taxon>
        <taxon>Bacillati</taxon>
        <taxon>Bacillota</taxon>
        <taxon>Bacilli</taxon>
        <taxon>Bacillales</taxon>
        <taxon>Sporolactobacillaceae</taxon>
        <taxon>Sporolactobacillus</taxon>
    </lineage>
</organism>
<dbReference type="Proteomes" id="UP000298347">
    <property type="component" value="Unassembled WGS sequence"/>
</dbReference>